<dbReference type="InterPro" id="IPR003395">
    <property type="entry name" value="RecF/RecN/SMC_N"/>
</dbReference>
<dbReference type="Proteomes" id="UP000094757">
    <property type="component" value="Chromosome"/>
</dbReference>
<evidence type="ECO:0000256" key="1">
    <source>
        <dbReference type="ARBA" id="ARBA00003618"/>
    </source>
</evidence>
<comment type="similarity">
    <text evidence="2 9">Belongs to the RecN family.</text>
</comment>
<evidence type="ECO:0000256" key="10">
    <source>
        <dbReference type="SAM" id="Coils"/>
    </source>
</evidence>
<dbReference type="SUPFAM" id="SSF52540">
    <property type="entry name" value="P-loop containing nucleoside triphosphate hydrolases"/>
    <property type="match status" value="2"/>
</dbReference>
<dbReference type="InterPro" id="IPR004604">
    <property type="entry name" value="DNA_recomb/repair_RecN"/>
</dbReference>
<evidence type="ECO:0000259" key="11">
    <source>
        <dbReference type="Pfam" id="PF02463"/>
    </source>
</evidence>
<dbReference type="NCBIfam" id="TIGR00634">
    <property type="entry name" value="recN"/>
    <property type="match status" value="1"/>
</dbReference>
<dbReference type="PROSITE" id="PS00675">
    <property type="entry name" value="SIGMA54_INTERACT_1"/>
    <property type="match status" value="1"/>
</dbReference>
<evidence type="ECO:0000313" key="13">
    <source>
        <dbReference type="Proteomes" id="UP000094757"/>
    </source>
</evidence>
<name>A0A1B3WDA5_9FIRM</name>
<evidence type="ECO:0000256" key="8">
    <source>
        <dbReference type="ARBA" id="ARBA00033408"/>
    </source>
</evidence>
<proteinExistence type="inferred from homology"/>
<dbReference type="AlphaFoldDB" id="A0A1B3WDA5"/>
<feature type="coiled-coil region" evidence="10">
    <location>
        <begin position="173"/>
        <end position="200"/>
    </location>
</feature>
<evidence type="ECO:0000256" key="4">
    <source>
        <dbReference type="ARBA" id="ARBA00022741"/>
    </source>
</evidence>
<dbReference type="PIRSF" id="PIRSF003128">
    <property type="entry name" value="RecN"/>
    <property type="match status" value="1"/>
</dbReference>
<dbReference type="PANTHER" id="PTHR11059:SF0">
    <property type="entry name" value="DNA REPAIR PROTEIN RECN"/>
    <property type="match status" value="1"/>
</dbReference>
<reference evidence="13" key="1">
    <citation type="submission" date="2016-08" db="EMBL/GenBank/DDBJ databases">
        <authorList>
            <person name="Holder M.E."/>
            <person name="Ajami N.J."/>
            <person name="Petrosino J.F."/>
        </authorList>
    </citation>
    <scope>NUCLEOTIDE SEQUENCE [LARGE SCALE GENOMIC DNA]</scope>
    <source>
        <strain evidence="13">F0677</strain>
    </source>
</reference>
<dbReference type="PANTHER" id="PTHR11059">
    <property type="entry name" value="DNA REPAIR PROTEIN RECN"/>
    <property type="match status" value="1"/>
</dbReference>
<dbReference type="GO" id="GO:0005524">
    <property type="term" value="F:ATP binding"/>
    <property type="evidence" value="ECO:0007669"/>
    <property type="project" value="UniProtKB-KW"/>
</dbReference>
<dbReference type="GO" id="GO:0006310">
    <property type="term" value="P:DNA recombination"/>
    <property type="evidence" value="ECO:0007669"/>
    <property type="project" value="InterPro"/>
</dbReference>
<evidence type="ECO:0000256" key="7">
    <source>
        <dbReference type="ARBA" id="ARBA00023204"/>
    </source>
</evidence>
<keyword evidence="10" id="KW-0175">Coiled coil</keyword>
<organism evidence="12 13">
    <name type="scientific">Dialister pneumosintes</name>
    <dbReference type="NCBI Taxonomy" id="39950"/>
    <lineage>
        <taxon>Bacteria</taxon>
        <taxon>Bacillati</taxon>
        <taxon>Bacillota</taxon>
        <taxon>Negativicutes</taxon>
        <taxon>Veillonellales</taxon>
        <taxon>Veillonellaceae</taxon>
        <taxon>Dialister</taxon>
    </lineage>
</organism>
<evidence type="ECO:0000256" key="5">
    <source>
        <dbReference type="ARBA" id="ARBA00022763"/>
    </source>
</evidence>
<evidence type="ECO:0000313" key="12">
    <source>
        <dbReference type="EMBL" id="AOH38957.1"/>
    </source>
</evidence>
<keyword evidence="6" id="KW-0067">ATP-binding</keyword>
<dbReference type="KEGG" id="dpn:BCB69_02590"/>
<evidence type="ECO:0000256" key="3">
    <source>
        <dbReference type="ARBA" id="ARBA00021315"/>
    </source>
</evidence>
<keyword evidence="5 9" id="KW-0227">DNA damage</keyword>
<evidence type="ECO:0000256" key="2">
    <source>
        <dbReference type="ARBA" id="ARBA00009441"/>
    </source>
</evidence>
<dbReference type="STRING" id="39950.BCB69_02590"/>
<dbReference type="RefSeq" id="WP_069176936.1">
    <property type="nucleotide sequence ID" value="NZ_CP017037.1"/>
</dbReference>
<dbReference type="GO" id="GO:0043590">
    <property type="term" value="C:bacterial nucleoid"/>
    <property type="evidence" value="ECO:0007669"/>
    <property type="project" value="TreeGrafter"/>
</dbReference>
<keyword evidence="7 9" id="KW-0234">DNA repair</keyword>
<protein>
    <recommendedName>
        <fullName evidence="3 9">DNA repair protein RecN</fullName>
    </recommendedName>
    <alternativeName>
        <fullName evidence="8 9">Recombination protein N</fullName>
    </alternativeName>
</protein>
<dbReference type="GO" id="GO:0009432">
    <property type="term" value="P:SOS response"/>
    <property type="evidence" value="ECO:0007669"/>
    <property type="project" value="TreeGrafter"/>
</dbReference>
<feature type="domain" description="RecF/RecN/SMC N-terminal" evidence="11">
    <location>
        <begin position="2"/>
        <end position="505"/>
    </location>
</feature>
<dbReference type="GO" id="GO:0006281">
    <property type="term" value="P:DNA repair"/>
    <property type="evidence" value="ECO:0007669"/>
    <property type="project" value="UniProtKB-KW"/>
</dbReference>
<dbReference type="EMBL" id="CP017037">
    <property type="protein sequence ID" value="AOH38957.1"/>
    <property type="molecule type" value="Genomic_DNA"/>
</dbReference>
<keyword evidence="4" id="KW-0547">Nucleotide-binding</keyword>
<evidence type="ECO:0000256" key="6">
    <source>
        <dbReference type="ARBA" id="ARBA00022840"/>
    </source>
</evidence>
<dbReference type="Gene3D" id="3.40.50.300">
    <property type="entry name" value="P-loop containing nucleotide triphosphate hydrolases"/>
    <property type="match status" value="2"/>
</dbReference>
<comment type="function">
    <text evidence="1 9">May be involved in recombinational repair of damaged DNA.</text>
</comment>
<sequence length="555" mass="63532">MLQSLNIINFAIIDDTLLEFEEGVVVFTGETGAGKSIIFDALAVLLGRRASVNMIRSGAEFFRVEGIFSMTEKLEEVLKSLDIDIDENQLIISRKMNTKGRGTCMINGSLCTLKQIQSIGNELLILHEQNDNEMLLSANSCQIMIDESSKEIRDLYKNYRKEYTSWYNLRKQLLEFETKKQEHERRLDILQWEINRIKEAEIKKEEDEYIDKQIKILSNQEKIREKIVDSISLIHAENGVIELLSKVLRNLNSISMYDQELNEVIESIQSAYYTIDDRGSFLESYQNTIEYSEKDLNELQLRDELLNDLKHKYGPTLDDVIDYLRTKENEYAELHDMIFKSDSLKEKLNTLTSQLKDKIKNINEIRLLYGNKLCNQLTSILRQMGMQNATIKLCLIPSKEPTVTGVDEMELYFSANEGEPLLPMRKIASGGEISRIALAVEVITAPLFKTRTLVFDEIDTGISGEAALQVAKQISKLGESVQVLCITHLPQTASIGDQYYHIQKEVKNGRTYTLPTQRTHKEHLMDVAHLISGKEITETSLASAIELEQLLKNNK</sequence>
<dbReference type="Pfam" id="PF02463">
    <property type="entry name" value="SMC_N"/>
    <property type="match status" value="1"/>
</dbReference>
<dbReference type="InterPro" id="IPR027417">
    <property type="entry name" value="P-loop_NTPase"/>
</dbReference>
<dbReference type="InterPro" id="IPR025662">
    <property type="entry name" value="Sigma_54_int_dom_ATP-bd_1"/>
</dbReference>
<dbReference type="CDD" id="cd03241">
    <property type="entry name" value="ABC_RecN"/>
    <property type="match status" value="1"/>
</dbReference>
<accession>A0A1B3WDA5</accession>
<evidence type="ECO:0000256" key="9">
    <source>
        <dbReference type="PIRNR" id="PIRNR003128"/>
    </source>
</evidence>
<gene>
    <name evidence="12" type="ORF">BCB69_02590</name>
</gene>